<dbReference type="InterPro" id="IPR022074">
    <property type="entry name" value="DUF3626"/>
</dbReference>
<dbReference type="Proteomes" id="UP001165060">
    <property type="component" value="Unassembled WGS sequence"/>
</dbReference>
<accession>A0ABQ6M8C3</accession>
<comment type="caution">
    <text evidence="1">The sequence shown here is derived from an EMBL/GenBank/DDBJ whole genome shotgun (WGS) entry which is preliminary data.</text>
</comment>
<organism evidence="1 2">
    <name type="scientific">Tetraparma gracilis</name>
    <dbReference type="NCBI Taxonomy" id="2962635"/>
    <lineage>
        <taxon>Eukaryota</taxon>
        <taxon>Sar</taxon>
        <taxon>Stramenopiles</taxon>
        <taxon>Ochrophyta</taxon>
        <taxon>Bolidophyceae</taxon>
        <taxon>Parmales</taxon>
        <taxon>Triparmaceae</taxon>
        <taxon>Tetraparma</taxon>
    </lineage>
</organism>
<proteinExistence type="predicted"/>
<evidence type="ECO:0000313" key="2">
    <source>
        <dbReference type="Proteomes" id="UP001165060"/>
    </source>
</evidence>
<gene>
    <name evidence="1" type="ORF">TeGR_g15036</name>
</gene>
<protein>
    <submittedName>
        <fullName evidence="1">Uncharacterized protein</fullName>
    </submittedName>
</protein>
<sequence length="369" mass="40119">MAKQHPGASADQIERALSGAGGDRGRAGEVLSVLRTAPNSGRRSLLALSAEFPSCRPAAILGALEAAANDRDRARRGLAQIELFHATHAPADEIARVLDRAGGDINTAREVLIRRMLTQKQTEALRHVAAAAKAKHVAALPGLVKRAVLLGKSEADVESTLAYIKEDVPLVIHFSEECLRTLCDDPFYRSQFETGTSGGTNDRVSRTLWEQRMFPSYDESTRDGERVKYGCVNLTDDVKGVAAASSSYGSFFMVLTRECRHRATIADTDTGSSSAVLGTSDWFGHIMASFNDRTLKSALSLPCPNSASLSHIFDDTRYREIQIHGEVSIAHDVAALHVPCSSKSVLAETRELIKRFSEIAQCAVKWQLN</sequence>
<dbReference type="EMBL" id="BRYB01001244">
    <property type="protein sequence ID" value="GMI21417.1"/>
    <property type="molecule type" value="Genomic_DNA"/>
</dbReference>
<keyword evidence="2" id="KW-1185">Reference proteome</keyword>
<reference evidence="1 2" key="1">
    <citation type="journal article" date="2023" name="Commun. Biol.">
        <title>Genome analysis of Parmales, the sister group of diatoms, reveals the evolutionary specialization of diatoms from phago-mixotrophs to photoautotrophs.</title>
        <authorList>
            <person name="Ban H."/>
            <person name="Sato S."/>
            <person name="Yoshikawa S."/>
            <person name="Yamada K."/>
            <person name="Nakamura Y."/>
            <person name="Ichinomiya M."/>
            <person name="Sato N."/>
            <person name="Blanc-Mathieu R."/>
            <person name="Endo H."/>
            <person name="Kuwata A."/>
            <person name="Ogata H."/>
        </authorList>
    </citation>
    <scope>NUCLEOTIDE SEQUENCE [LARGE SCALE GENOMIC DNA]</scope>
</reference>
<evidence type="ECO:0000313" key="1">
    <source>
        <dbReference type="EMBL" id="GMI21417.1"/>
    </source>
</evidence>
<dbReference type="Pfam" id="PF12294">
    <property type="entry name" value="DUF3626"/>
    <property type="match status" value="1"/>
</dbReference>
<name>A0ABQ6M8C3_9STRA</name>